<feature type="transmembrane region" description="Helical" evidence="1">
    <location>
        <begin position="174"/>
        <end position="199"/>
    </location>
</feature>
<feature type="transmembrane region" description="Helical" evidence="1">
    <location>
        <begin position="288"/>
        <end position="310"/>
    </location>
</feature>
<feature type="transmembrane region" description="Helical" evidence="1">
    <location>
        <begin position="133"/>
        <end position="154"/>
    </location>
</feature>
<evidence type="ECO:0000313" key="2">
    <source>
        <dbReference type="EMBL" id="AWN21671.1"/>
    </source>
</evidence>
<feature type="transmembrane region" description="Helical" evidence="1">
    <location>
        <begin position="29"/>
        <end position="55"/>
    </location>
</feature>
<organism evidence="2 3">
    <name type="scientific">Streptococcus sobrinus</name>
    <dbReference type="NCBI Taxonomy" id="1310"/>
    <lineage>
        <taxon>Bacteria</taxon>
        <taxon>Bacillati</taxon>
        <taxon>Bacillota</taxon>
        <taxon>Bacilli</taxon>
        <taxon>Lactobacillales</taxon>
        <taxon>Streptococcaceae</taxon>
        <taxon>Streptococcus</taxon>
    </lineage>
</organism>
<feature type="transmembrane region" description="Helical" evidence="1">
    <location>
        <begin position="258"/>
        <end position="276"/>
    </location>
</feature>
<dbReference type="Proteomes" id="UP000245369">
    <property type="component" value="Chromosome"/>
</dbReference>
<accession>A0ABM6W7X9</accession>
<feature type="transmembrane region" description="Helical" evidence="1">
    <location>
        <begin position="61"/>
        <end position="80"/>
    </location>
</feature>
<feature type="transmembrane region" description="Helical" evidence="1">
    <location>
        <begin position="101"/>
        <end position="121"/>
    </location>
</feature>
<dbReference type="GeneID" id="93924883"/>
<evidence type="ECO:0000313" key="3">
    <source>
        <dbReference type="Proteomes" id="UP000245369"/>
    </source>
</evidence>
<keyword evidence="1" id="KW-1133">Transmembrane helix</keyword>
<keyword evidence="3" id="KW-1185">Reference proteome</keyword>
<protein>
    <submittedName>
        <fullName evidence="2">Uncharacterized protein</fullName>
    </submittedName>
</protein>
<keyword evidence="1" id="KW-0812">Transmembrane</keyword>
<gene>
    <name evidence="2" type="ORF">DK182_10250</name>
</gene>
<name>A0ABM6W7X9_9STRE</name>
<sequence>MTATKKSATTLNANYFKSLVTTRASMGMLVLGIAGFALAGIDYLLHSLTVIYYGVTPPQDVISIISLVCLVFMAISFLIYPIAPLRHFFYRHQRFSSLWQLSFVFLFYLTLVILSAILFLAEKNMLDIYGSRWSLLSLIGGSLLYFSCLAYNVFWLRKELTKGMSQERTQKNFLAASSVSSPGTLLLIFGVTMLAPILIKESLVAGLGLSCFILFTVVFSRLHVEYGYAAILKWQSQDYWGEYLPTPKEEINFKPIRTFIRIALEVLLFLAVIIFGGEMVEQGIMPALLGRGLVIGFIIYWLVRILLWGIKKNNRKER</sequence>
<reference evidence="2 3" key="1">
    <citation type="submission" date="2018-05" db="EMBL/GenBank/DDBJ databases">
        <title>Complete genome sequences of Streptococcus sobrinus.</title>
        <authorList>
            <person name="Sales M."/>
            <person name="Jensen P.A."/>
        </authorList>
    </citation>
    <scope>NUCLEOTIDE SEQUENCE [LARGE SCALE GENOMIC DNA]</scope>
    <source>
        <strain evidence="2 3">SL1</strain>
    </source>
</reference>
<dbReference type="EMBL" id="CP029490">
    <property type="protein sequence ID" value="AWN21671.1"/>
    <property type="molecule type" value="Genomic_DNA"/>
</dbReference>
<evidence type="ECO:0000256" key="1">
    <source>
        <dbReference type="SAM" id="Phobius"/>
    </source>
</evidence>
<dbReference type="RefSeq" id="WP_002960500.1">
    <property type="nucleotide sequence ID" value="NZ_CP029490.1"/>
</dbReference>
<keyword evidence="1" id="KW-0472">Membrane</keyword>
<feature type="transmembrane region" description="Helical" evidence="1">
    <location>
        <begin position="205"/>
        <end position="224"/>
    </location>
</feature>
<proteinExistence type="predicted"/>